<gene>
    <name evidence="1" type="ORF">LCGC14_2678190</name>
</gene>
<dbReference type="EMBL" id="LAZR01047147">
    <property type="protein sequence ID" value="KKK94898.1"/>
    <property type="molecule type" value="Genomic_DNA"/>
</dbReference>
<evidence type="ECO:0000313" key="1">
    <source>
        <dbReference type="EMBL" id="KKK94898.1"/>
    </source>
</evidence>
<organism evidence="1">
    <name type="scientific">marine sediment metagenome</name>
    <dbReference type="NCBI Taxonomy" id="412755"/>
    <lineage>
        <taxon>unclassified sequences</taxon>
        <taxon>metagenomes</taxon>
        <taxon>ecological metagenomes</taxon>
    </lineage>
</organism>
<sequence>MKTISNEVEELSHVDLELGVHSEIAKDIRKLESKLTRNRGFATFYRDKGLQIIERKRKQDAVIKATERAMRHRNEGDSEAYFVVVENFIAELVG</sequence>
<comment type="caution">
    <text evidence="1">The sequence shown here is derived from an EMBL/GenBank/DDBJ whole genome shotgun (WGS) entry which is preliminary data.</text>
</comment>
<name>A0A0F8ZM41_9ZZZZ</name>
<dbReference type="AlphaFoldDB" id="A0A0F8ZM41"/>
<feature type="non-terminal residue" evidence="1">
    <location>
        <position position="94"/>
    </location>
</feature>
<protein>
    <submittedName>
        <fullName evidence="1">Uncharacterized protein</fullName>
    </submittedName>
</protein>
<reference evidence="1" key="1">
    <citation type="journal article" date="2015" name="Nature">
        <title>Complex archaea that bridge the gap between prokaryotes and eukaryotes.</title>
        <authorList>
            <person name="Spang A."/>
            <person name="Saw J.H."/>
            <person name="Jorgensen S.L."/>
            <person name="Zaremba-Niedzwiedzka K."/>
            <person name="Martijn J."/>
            <person name="Lind A.E."/>
            <person name="van Eijk R."/>
            <person name="Schleper C."/>
            <person name="Guy L."/>
            <person name="Ettema T.J."/>
        </authorList>
    </citation>
    <scope>NUCLEOTIDE SEQUENCE</scope>
</reference>
<proteinExistence type="predicted"/>
<accession>A0A0F8ZM41</accession>